<dbReference type="SUPFAM" id="SSF143597">
    <property type="entry name" value="YojJ-like"/>
    <property type="match status" value="1"/>
</dbReference>
<dbReference type="Proteomes" id="UP000235114">
    <property type="component" value="Unassembled WGS sequence"/>
</dbReference>
<evidence type="ECO:0000313" key="8">
    <source>
        <dbReference type="EMBL" id="PLR80895.1"/>
    </source>
</evidence>
<comment type="similarity">
    <text evidence="6">Belongs to the adenylate cyclase family. DacB/CdaS subfamily.</text>
</comment>
<comment type="caution">
    <text evidence="8">The sequence shown here is derived from an EMBL/GenBank/DDBJ whole genome shotgun (WGS) entry which is preliminary data.</text>
</comment>
<dbReference type="GO" id="GO:0006171">
    <property type="term" value="P:cAMP biosynthetic process"/>
    <property type="evidence" value="ECO:0007669"/>
    <property type="project" value="InterPro"/>
</dbReference>
<reference evidence="8 10" key="1">
    <citation type="submission" date="2017-11" db="EMBL/GenBank/DDBJ databases">
        <title>Comparitive Functional Genomics of Dry Heat Resistant strains isolated from the Viking Spacecraft.</title>
        <authorList>
            <person name="Seuylemezian A."/>
            <person name="Cooper K."/>
            <person name="Vaishampayan P."/>
        </authorList>
    </citation>
    <scope>NUCLEOTIDE SEQUENCE [LARGE SCALE GENOMIC DNA]</scope>
    <source>
        <strain evidence="8 10">M4.6</strain>
    </source>
</reference>
<evidence type="ECO:0000313" key="11">
    <source>
        <dbReference type="Proteomes" id="UP000235114"/>
    </source>
</evidence>
<dbReference type="PANTHER" id="PTHR34185:SF2">
    <property type="entry name" value="CYCLIC DI-AMP SYNTHASE CDAS"/>
    <property type="match status" value="1"/>
</dbReference>
<keyword evidence="3 6" id="KW-0548">Nucleotidyltransferase</keyword>
<protein>
    <recommendedName>
        <fullName evidence="6">Diadenylate cyclase</fullName>
        <shortName evidence="6">DAC</shortName>
        <ecNumber evidence="6">2.7.7.85</ecNumber>
    </recommendedName>
    <alternativeName>
        <fullName evidence="6">Cyclic-di-AMP synthase</fullName>
        <shortName evidence="6">c-di-AMP synthase</shortName>
    </alternativeName>
</protein>
<feature type="domain" description="DAC" evidence="7">
    <location>
        <begin position="51"/>
        <end position="198"/>
    </location>
</feature>
<dbReference type="GO" id="GO:0106408">
    <property type="term" value="F:diadenylate cyclase activity"/>
    <property type="evidence" value="ECO:0007669"/>
    <property type="project" value="UniProtKB-EC"/>
</dbReference>
<dbReference type="PANTHER" id="PTHR34185">
    <property type="entry name" value="DIADENYLATE CYCLASE"/>
    <property type="match status" value="1"/>
</dbReference>
<dbReference type="RefSeq" id="WP_101578509.1">
    <property type="nucleotide sequence ID" value="NZ_PGVA01000043.1"/>
</dbReference>
<dbReference type="NCBIfam" id="NF038328">
    <property type="entry name" value="c-di-AMP_CdaS"/>
    <property type="match status" value="1"/>
</dbReference>
<dbReference type="GO" id="GO:0004016">
    <property type="term" value="F:adenylate cyclase activity"/>
    <property type="evidence" value="ECO:0007669"/>
    <property type="project" value="UniProtKB-UniRule"/>
</dbReference>
<dbReference type="Gene3D" id="3.40.1700.10">
    <property type="entry name" value="DNA integrity scanning protein, DisA, N-terminal domain"/>
    <property type="match status" value="1"/>
</dbReference>
<dbReference type="InterPro" id="IPR034693">
    <property type="entry name" value="CdaS"/>
</dbReference>
<evidence type="ECO:0000256" key="2">
    <source>
        <dbReference type="ARBA" id="ARBA00022679"/>
    </source>
</evidence>
<organism evidence="8 10">
    <name type="scientific">Bacillus canaveralius</name>
    <dbReference type="NCBI Taxonomy" id="1403243"/>
    <lineage>
        <taxon>Bacteria</taxon>
        <taxon>Bacillati</taxon>
        <taxon>Bacillota</taxon>
        <taxon>Bacilli</taxon>
        <taxon>Bacillales</taxon>
        <taxon>Bacillaceae</taxon>
        <taxon>Bacillus</taxon>
    </lineage>
</organism>
<dbReference type="EC" id="2.7.7.85" evidence="6"/>
<keyword evidence="2 6" id="KW-0808">Transferase</keyword>
<sequence>MDAEALKFRVNVARYLSEIHSSVSEIENSIDELDCCILSNFEKLASLVADVQTISSSYYLKSYLEPYTHEFSDIAQAVDTLSAKRHGALIIVERSNPIEALINNGIQINAKVSQQLLEAIFYPGNPLHDGGTVILQDRILSAGNILPISNKPAKRKIGTRHRAAIGITEHTDALALIVSEETGRISFAYGGDLYVVKT</sequence>
<dbReference type="InterPro" id="IPR019457">
    <property type="entry name" value="CdaS_N"/>
</dbReference>
<keyword evidence="6" id="KW-1003">Cell membrane</keyword>
<evidence type="ECO:0000256" key="4">
    <source>
        <dbReference type="ARBA" id="ARBA00022741"/>
    </source>
</evidence>
<dbReference type="PIRSF" id="PIRSF004793">
    <property type="entry name" value="UCP004793"/>
    <property type="match status" value="1"/>
</dbReference>
<dbReference type="InterPro" id="IPR003390">
    <property type="entry name" value="DNA_integrity_scan_DisA_N"/>
</dbReference>
<dbReference type="InterPro" id="IPR036888">
    <property type="entry name" value="DNA_integrity_DisA_N_sf"/>
</dbReference>
<keyword evidence="6" id="KW-0472">Membrane</keyword>
<evidence type="ECO:0000259" key="7">
    <source>
        <dbReference type="PROSITE" id="PS51794"/>
    </source>
</evidence>
<comment type="function">
    <text evidence="6">Catalyzes the condensation of 2 ATP molecules into cyclic di-AMP (c-di-AMP), a second messenger used to regulate differing processes in different bacteria.</text>
</comment>
<proteinExistence type="inferred from homology"/>
<dbReference type="Pfam" id="PF10372">
    <property type="entry name" value="CdaS_N"/>
    <property type="match status" value="1"/>
</dbReference>
<accession>A0A2N5GIT7</accession>
<dbReference type="OrthoDB" id="9807385at2"/>
<dbReference type="Pfam" id="PF02457">
    <property type="entry name" value="DAC"/>
    <property type="match status" value="1"/>
</dbReference>
<dbReference type="EMBL" id="PGVA01000043">
    <property type="protein sequence ID" value="PLR80895.1"/>
    <property type="molecule type" value="Genomic_DNA"/>
</dbReference>
<evidence type="ECO:0000256" key="6">
    <source>
        <dbReference type="HAMAP-Rule" id="MF_00838"/>
    </source>
</evidence>
<gene>
    <name evidence="6" type="primary">dacB</name>
    <name evidence="8" type="ORF">CU635_16645</name>
    <name evidence="9" type="ORF">CVD25_19530</name>
</gene>
<evidence type="ECO:0000313" key="10">
    <source>
        <dbReference type="Proteomes" id="UP000234951"/>
    </source>
</evidence>
<dbReference type="GO" id="GO:0005524">
    <property type="term" value="F:ATP binding"/>
    <property type="evidence" value="ECO:0007669"/>
    <property type="project" value="UniProtKB-UniRule"/>
</dbReference>
<dbReference type="AlphaFoldDB" id="A0A2N5GIT7"/>
<keyword evidence="5 6" id="KW-0067">ATP-binding</keyword>
<keyword evidence="11" id="KW-1185">Reference proteome</keyword>
<evidence type="ECO:0000256" key="5">
    <source>
        <dbReference type="ARBA" id="ARBA00022840"/>
    </source>
</evidence>
<evidence type="ECO:0000256" key="1">
    <source>
        <dbReference type="ARBA" id="ARBA00000877"/>
    </source>
</evidence>
<dbReference type="InterPro" id="IPR014046">
    <property type="entry name" value="C-di-AMP_synthase"/>
</dbReference>
<comment type="catalytic activity">
    <reaction evidence="1 6">
        <text>2 ATP = 3',3'-c-di-AMP + 2 diphosphate</text>
        <dbReference type="Rhea" id="RHEA:35655"/>
        <dbReference type="ChEBI" id="CHEBI:30616"/>
        <dbReference type="ChEBI" id="CHEBI:33019"/>
        <dbReference type="ChEBI" id="CHEBI:71500"/>
        <dbReference type="EC" id="2.7.7.85"/>
    </reaction>
</comment>
<comment type="subunit">
    <text evidence="6">Probably oligomerizes.</text>
</comment>
<keyword evidence="4 6" id="KW-0547">Nucleotide-binding</keyword>
<name>A0A2N5GIT7_9BACI</name>
<evidence type="ECO:0000256" key="3">
    <source>
        <dbReference type="ARBA" id="ARBA00022695"/>
    </source>
</evidence>
<dbReference type="HAMAP" id="MF_00838">
    <property type="entry name" value="DacB"/>
    <property type="match status" value="1"/>
</dbReference>
<dbReference type="PROSITE" id="PS51794">
    <property type="entry name" value="DAC"/>
    <property type="match status" value="1"/>
</dbReference>
<dbReference type="InterPro" id="IPR050338">
    <property type="entry name" value="DisA"/>
</dbReference>
<dbReference type="EMBL" id="PGVD01000067">
    <property type="protein sequence ID" value="PLR91183.1"/>
    <property type="molecule type" value="Genomic_DNA"/>
</dbReference>
<keyword evidence="6" id="KW-0812">Transmembrane</keyword>
<dbReference type="Proteomes" id="UP000234951">
    <property type="component" value="Unassembled WGS sequence"/>
</dbReference>
<reference evidence="9 11" key="2">
    <citation type="submission" date="2017-12" db="EMBL/GenBank/DDBJ databases">
        <title>Comparative Functional Genomics of Dry Heat Resistant strains isolated from the Viking Spacecraft.</title>
        <authorList>
            <person name="Seuylemezian A."/>
            <person name="Cooper K."/>
            <person name="Vaishampayan P."/>
        </authorList>
    </citation>
    <scope>NUCLEOTIDE SEQUENCE [LARGE SCALE GENOMIC DNA]</scope>
    <source>
        <strain evidence="9 11">ATCC 29669</strain>
    </source>
</reference>
<dbReference type="InterPro" id="IPR053472">
    <property type="entry name" value="DAC_CdaS-like"/>
</dbReference>
<evidence type="ECO:0000313" key="9">
    <source>
        <dbReference type="EMBL" id="PLR91183.1"/>
    </source>
</evidence>
<dbReference type="Gene3D" id="1.10.287.770">
    <property type="entry name" value="YojJ-like"/>
    <property type="match status" value="1"/>
</dbReference>
<keyword evidence="6" id="KW-1133">Transmembrane helix</keyword>